<feature type="transmembrane region" description="Helical" evidence="5">
    <location>
        <begin position="131"/>
        <end position="150"/>
    </location>
</feature>
<dbReference type="Pfam" id="PF00361">
    <property type="entry name" value="Proton_antipo_M"/>
    <property type="match status" value="1"/>
</dbReference>
<keyword evidence="5" id="KW-0874">Quinone</keyword>
<feature type="transmembrane region" description="Helical" evidence="5">
    <location>
        <begin position="401"/>
        <end position="425"/>
    </location>
</feature>
<evidence type="ECO:0000256" key="2">
    <source>
        <dbReference type="ARBA" id="ARBA00022692"/>
    </source>
</evidence>
<reference evidence="8 9" key="1">
    <citation type="submission" date="2016-10" db="EMBL/GenBank/DDBJ databases">
        <authorList>
            <person name="de Groot N.N."/>
        </authorList>
    </citation>
    <scope>NUCLEOTIDE SEQUENCE [LARGE SCALE GENOMIC DNA]</scope>
    <source>
        <strain evidence="8 9">HL3</strain>
    </source>
</reference>
<sequence>MILDASDFLTALPELFLLGMACLVLLIDLFLTEHSRAVTYLLSQVALVGAAVLTLGMMDTQAGMAFNDMFIRDGMSDLLKAFVYLAVFVVFLYARPYLRDRGMLKGEFYLLGLFATLGMMVLISAGSLLTVYLGLELLSLSLYAMVAMNRESSMASEAAMKYFILGAMASGMLLYGMSMLYGATGELELAAINAVIAAGQAEGLILTFGLVFLVVGVAFKLGAVPFHMWIPDVYHGAPTPMTVFIATAPKLAAFAMAMRLMVDGLGSLHAEWQGMFIILAVLSMGVGNLLAIAQSNIKRMLAYSAIAHVGFILLGVLTATESGYAAAMFYTIAYSLMTLAGFGMIILLSRAGLEAERLEDFKGLNERSPWFAGIMLIVMFSMAGVPPFLGFWAKVSVIQEVVAAGMVELAIAAVVFSIIGAFYYLRVVKFLYFDKPEDTGALVADSDLRAVLSVNGLAILGLGLFPGALMSACIAAFGVPGA</sequence>
<dbReference type="GO" id="GO:0012505">
    <property type="term" value="C:endomembrane system"/>
    <property type="evidence" value="ECO:0007669"/>
    <property type="project" value="UniProtKB-SubCell"/>
</dbReference>
<dbReference type="PANTHER" id="PTHR22773">
    <property type="entry name" value="NADH DEHYDROGENASE"/>
    <property type="match status" value="1"/>
</dbReference>
<dbReference type="GO" id="GO:0048038">
    <property type="term" value="F:quinone binding"/>
    <property type="evidence" value="ECO:0007669"/>
    <property type="project" value="UniProtKB-KW"/>
</dbReference>
<evidence type="ECO:0000313" key="9">
    <source>
        <dbReference type="Proteomes" id="UP000198611"/>
    </source>
</evidence>
<evidence type="ECO:0000259" key="7">
    <source>
        <dbReference type="Pfam" id="PF00361"/>
    </source>
</evidence>
<keyword evidence="5" id="KW-0520">NAD</keyword>
<dbReference type="GO" id="GO:0042773">
    <property type="term" value="P:ATP synthesis coupled electron transport"/>
    <property type="evidence" value="ECO:0007669"/>
    <property type="project" value="InterPro"/>
</dbReference>
<dbReference type="OrthoDB" id="9768329at2"/>
<keyword evidence="9" id="KW-1185">Reference proteome</keyword>
<dbReference type="GO" id="GO:0005886">
    <property type="term" value="C:plasma membrane"/>
    <property type="evidence" value="ECO:0007669"/>
    <property type="project" value="UniProtKB-SubCell"/>
</dbReference>
<dbReference type="Proteomes" id="UP000198611">
    <property type="component" value="Unassembled WGS sequence"/>
</dbReference>
<keyword evidence="5" id="KW-1003">Cell membrane</keyword>
<comment type="catalytic activity">
    <reaction evidence="5">
        <text>a quinone + NADH + 5 H(+)(in) = a quinol + NAD(+) + 4 H(+)(out)</text>
        <dbReference type="Rhea" id="RHEA:57888"/>
        <dbReference type="ChEBI" id="CHEBI:15378"/>
        <dbReference type="ChEBI" id="CHEBI:24646"/>
        <dbReference type="ChEBI" id="CHEBI:57540"/>
        <dbReference type="ChEBI" id="CHEBI:57945"/>
        <dbReference type="ChEBI" id="CHEBI:132124"/>
    </reaction>
</comment>
<dbReference type="NCBIfam" id="TIGR01770">
    <property type="entry name" value="NDH_I_N"/>
    <property type="match status" value="1"/>
</dbReference>
<feature type="transmembrane region" description="Helical" evidence="5">
    <location>
        <begin position="38"/>
        <end position="58"/>
    </location>
</feature>
<comment type="subcellular location">
    <subcellularLocation>
        <location evidence="5">Cell membrane</location>
        <topology evidence="5">Multi-pass membrane protein</topology>
    </subcellularLocation>
    <subcellularLocation>
        <location evidence="1">Endomembrane system</location>
        <topology evidence="1">Multi-pass membrane protein</topology>
    </subcellularLocation>
    <subcellularLocation>
        <location evidence="6">Membrane</location>
        <topology evidence="6">Multi-pass membrane protein</topology>
    </subcellularLocation>
</comment>
<keyword evidence="4 5" id="KW-0472">Membrane</keyword>
<feature type="transmembrane region" description="Helical" evidence="5">
    <location>
        <begin position="242"/>
        <end position="262"/>
    </location>
</feature>
<keyword evidence="3 5" id="KW-1133">Transmembrane helix</keyword>
<dbReference type="HAMAP" id="MF_00445">
    <property type="entry name" value="NDH1_NuoN_1"/>
    <property type="match status" value="1"/>
</dbReference>
<evidence type="ECO:0000256" key="5">
    <source>
        <dbReference type="HAMAP-Rule" id="MF_00445"/>
    </source>
</evidence>
<evidence type="ECO:0000313" key="8">
    <source>
        <dbReference type="EMBL" id="SFD85228.1"/>
    </source>
</evidence>
<dbReference type="STRING" id="1123397.SAMN05660831_02444"/>
<feature type="transmembrane region" description="Helical" evidence="5">
    <location>
        <begin position="369"/>
        <end position="389"/>
    </location>
</feature>
<dbReference type="RefSeq" id="WP_093429055.1">
    <property type="nucleotide sequence ID" value="NZ_FOMJ01000010.1"/>
</dbReference>
<evidence type="ECO:0000256" key="6">
    <source>
        <dbReference type="RuleBase" id="RU000320"/>
    </source>
</evidence>
<feature type="transmembrane region" description="Helical" evidence="5">
    <location>
        <begin position="108"/>
        <end position="125"/>
    </location>
</feature>
<evidence type="ECO:0000256" key="4">
    <source>
        <dbReference type="ARBA" id="ARBA00023136"/>
    </source>
</evidence>
<keyword evidence="2 5" id="KW-0812">Transmembrane</keyword>
<keyword evidence="5" id="KW-0830">Ubiquinone</keyword>
<comment type="similarity">
    <text evidence="5">Belongs to the complex I subunit 2 family.</text>
</comment>
<feature type="transmembrane region" description="Helical" evidence="5">
    <location>
        <begin position="300"/>
        <end position="319"/>
    </location>
</feature>
<feature type="transmembrane region" description="Helical" evidence="5">
    <location>
        <begin position="325"/>
        <end position="348"/>
    </location>
</feature>
<evidence type="ECO:0000256" key="3">
    <source>
        <dbReference type="ARBA" id="ARBA00022989"/>
    </source>
</evidence>
<proteinExistence type="inferred from homology"/>
<protein>
    <recommendedName>
        <fullName evidence="5">NADH-quinone oxidoreductase subunit N</fullName>
        <ecNumber evidence="5">7.1.1.-</ecNumber>
    </recommendedName>
    <alternativeName>
        <fullName evidence="5">NADH dehydrogenase I subunit N</fullName>
    </alternativeName>
    <alternativeName>
        <fullName evidence="5">NDH-1 subunit N</fullName>
    </alternativeName>
</protein>
<dbReference type="InterPro" id="IPR010096">
    <property type="entry name" value="NADH-Q_OxRdtase_suN/2"/>
</dbReference>
<dbReference type="EMBL" id="FOMJ01000010">
    <property type="protein sequence ID" value="SFD85228.1"/>
    <property type="molecule type" value="Genomic_DNA"/>
</dbReference>
<dbReference type="InterPro" id="IPR001750">
    <property type="entry name" value="ND/Mrp_TM"/>
</dbReference>
<feature type="transmembrane region" description="Helical" evidence="5">
    <location>
        <begin position="78"/>
        <end position="96"/>
    </location>
</feature>
<dbReference type="GO" id="GO:0050136">
    <property type="term" value="F:NADH dehydrogenase (quinone) (non-electrogenic) activity"/>
    <property type="evidence" value="ECO:0007669"/>
    <property type="project" value="UniProtKB-UniRule"/>
</dbReference>
<organism evidence="8 9">
    <name type="scientific">Thiohalospira halophila DSM 15071</name>
    <dbReference type="NCBI Taxonomy" id="1123397"/>
    <lineage>
        <taxon>Bacteria</taxon>
        <taxon>Pseudomonadati</taxon>
        <taxon>Pseudomonadota</taxon>
        <taxon>Gammaproteobacteria</taxon>
        <taxon>Thiohalospirales</taxon>
        <taxon>Thiohalospiraceae</taxon>
        <taxon>Thiohalospira</taxon>
    </lineage>
</organism>
<feature type="transmembrane region" description="Helical" evidence="5">
    <location>
        <begin position="162"/>
        <end position="183"/>
    </location>
</feature>
<feature type="domain" description="NADH:quinone oxidoreductase/Mrp antiporter transmembrane" evidence="7">
    <location>
        <begin position="125"/>
        <end position="419"/>
    </location>
</feature>
<feature type="transmembrane region" description="Helical" evidence="5">
    <location>
        <begin position="457"/>
        <end position="479"/>
    </location>
</feature>
<comment type="subunit">
    <text evidence="5">NDH-1 is composed of 14 different subunits. Subunits NuoA, H, J, K, L, M, N constitute the membrane sector of the complex.</text>
</comment>
<name>A0A1I1VT46_9GAMM</name>
<dbReference type="AlphaFoldDB" id="A0A1I1VT46"/>
<dbReference type="NCBIfam" id="NF004442">
    <property type="entry name" value="PRK05777.1-5"/>
    <property type="match status" value="1"/>
</dbReference>
<evidence type="ECO:0000256" key="1">
    <source>
        <dbReference type="ARBA" id="ARBA00004127"/>
    </source>
</evidence>
<gene>
    <name evidence="5" type="primary">nuoN</name>
    <name evidence="8" type="ORF">SAMN05660831_02444</name>
</gene>
<keyword evidence="5" id="KW-1278">Translocase</keyword>
<dbReference type="EC" id="7.1.1.-" evidence="5"/>
<feature type="transmembrane region" description="Helical" evidence="5">
    <location>
        <begin position="12"/>
        <end position="31"/>
    </location>
</feature>
<dbReference type="GO" id="GO:0008137">
    <property type="term" value="F:NADH dehydrogenase (ubiquinone) activity"/>
    <property type="evidence" value="ECO:0007669"/>
    <property type="project" value="InterPro"/>
</dbReference>
<accession>A0A1I1VT46</accession>
<feature type="transmembrane region" description="Helical" evidence="5">
    <location>
        <begin position="203"/>
        <end position="230"/>
    </location>
</feature>
<keyword evidence="5" id="KW-0813">Transport</keyword>
<feature type="transmembrane region" description="Helical" evidence="5">
    <location>
        <begin position="274"/>
        <end position="293"/>
    </location>
</feature>
<comment type="function">
    <text evidence="5">NDH-1 shuttles electrons from NADH, via FMN and iron-sulfur (Fe-S) centers, to quinones in the respiratory chain. The immediate electron acceptor for the enzyme in this species is believed to be ubiquinone. Couples the redox reaction to proton translocation (for every two electrons transferred, four hydrogen ions are translocated across the cytoplasmic membrane), and thus conserves the redox energy in a proton gradient.</text>
</comment>